<evidence type="ECO:0000313" key="1">
    <source>
        <dbReference type="EMBL" id="SFT45186.1"/>
    </source>
</evidence>
<organism evidence="1 2">
    <name type="scientific">Paraburkholderia aspalathi</name>
    <dbReference type="NCBI Taxonomy" id="1324617"/>
    <lineage>
        <taxon>Bacteria</taxon>
        <taxon>Pseudomonadati</taxon>
        <taxon>Pseudomonadota</taxon>
        <taxon>Betaproteobacteria</taxon>
        <taxon>Burkholderiales</taxon>
        <taxon>Burkholderiaceae</taxon>
        <taxon>Paraburkholderia</taxon>
    </lineage>
</organism>
<accession>A0A1I6Y3Z2</accession>
<name>A0A1I6Y3Z2_9BURK</name>
<dbReference type="Proteomes" id="UP000198844">
    <property type="component" value="Unassembled WGS sequence"/>
</dbReference>
<dbReference type="AlphaFoldDB" id="A0A1I6Y3Z2"/>
<proteinExistence type="predicted"/>
<dbReference type="EMBL" id="FPBH01000001">
    <property type="protein sequence ID" value="SFT45186.1"/>
    <property type="molecule type" value="Genomic_DNA"/>
</dbReference>
<sequence length="216" mass="24062">MEKEPHWIGHRTADRRQTENGYLYRDPDNQSLAILIGSDFHRGTQIFDGANLWELDRFVESLEANADPAAEKFREALNAVRELYKNGDLVGEIGNSKDWKSLRAHAEIINAGMRAQTLLDAAPSVGSTANNGKVHSLMRRTNALDAVIRMAKASAAEPDDYQSVWAALVQLAQRKERPAPLTGYAEGEGVLYQDGENPCKSFTKAALRKRMNPRAR</sequence>
<reference evidence="1 2" key="1">
    <citation type="submission" date="2016-10" db="EMBL/GenBank/DDBJ databases">
        <authorList>
            <person name="de Groot N.N."/>
        </authorList>
    </citation>
    <scope>NUCLEOTIDE SEQUENCE [LARGE SCALE GENOMIC DNA]</scope>
    <source>
        <strain evidence="1 2">LMG 27731</strain>
    </source>
</reference>
<protein>
    <submittedName>
        <fullName evidence="1">Uncharacterized protein</fullName>
    </submittedName>
</protein>
<gene>
    <name evidence="1" type="ORF">SAMN05192563_1001306</name>
</gene>
<dbReference type="OrthoDB" id="9114699at2"/>
<evidence type="ECO:0000313" key="2">
    <source>
        <dbReference type="Proteomes" id="UP000198844"/>
    </source>
</evidence>
<dbReference type="RefSeq" id="WP_093632580.1">
    <property type="nucleotide sequence ID" value="NZ_FPBH01000001.1"/>
</dbReference>